<dbReference type="EMBL" id="FWZU01000003">
    <property type="protein sequence ID" value="SMF17530.1"/>
    <property type="molecule type" value="Genomic_DNA"/>
</dbReference>
<dbReference type="RefSeq" id="WP_085101776.1">
    <property type="nucleotide sequence ID" value="NZ_FWZU01000003.1"/>
</dbReference>
<dbReference type="STRING" id="1519643.SAMN06295933_2029"/>
<dbReference type="GO" id="GO:0043743">
    <property type="term" value="F:LPPG:FO 2-phospho-L-lactate transferase activity"/>
    <property type="evidence" value="ECO:0007669"/>
    <property type="project" value="InterPro"/>
</dbReference>
<dbReference type="SUPFAM" id="SSF142338">
    <property type="entry name" value="CofD-like"/>
    <property type="match status" value="1"/>
</dbReference>
<dbReference type="Proteomes" id="UP000192906">
    <property type="component" value="Unassembled WGS sequence"/>
</dbReference>
<name>A0A1X7DLT5_9BACT</name>
<sequence length="379" mass="41010">MEKDHPGIVFFSGGTALAGLSGQLAKVNPECSYIITTFDSGGSSAKLRSIFDMPAVGDIRNRLISIADTSEPEKANIVKLLNTRFSPYGDKKDLTGELQHLANGTHPLMEDLSDVVRNILSNLFAVFLELSADEFDPAKACLGNIILAAGFMVHKRVLAPPIAQFSRLVRARGIVRAASLDSGHLAVRLQNGEIIAGQHLFTGKEVPPVPSPIDGMWSCSDIDDPWPRSVHASSLAMMLIKEADLIVYPMGSFYSSILASLIPKGMGQAVSRNSCPKIFIPNLGYDPELLGHDVPLQIEKLLEVLRMDNPAEIKKESVLSAVLIDSANGDYQDGLNLDVLKTLGIKILDCKLVSEKYDGLIDPDLLAPILMKLAGQKDL</sequence>
<dbReference type="PANTHER" id="PTHR31240">
    <property type="entry name" value="MATERNAL EFFECT EMBRYO ARREST 18"/>
    <property type="match status" value="1"/>
</dbReference>
<organism evidence="1 2">
    <name type="scientific">Desulfovibrio gilichinskyi</name>
    <dbReference type="NCBI Taxonomy" id="1519643"/>
    <lineage>
        <taxon>Bacteria</taxon>
        <taxon>Pseudomonadati</taxon>
        <taxon>Thermodesulfobacteriota</taxon>
        <taxon>Desulfovibrionia</taxon>
        <taxon>Desulfovibrionales</taxon>
        <taxon>Desulfovibrionaceae</taxon>
        <taxon>Desulfovibrio</taxon>
    </lineage>
</organism>
<dbReference type="OrthoDB" id="5413830at2"/>
<accession>A0A1X7DLT5</accession>
<dbReference type="Pfam" id="PF01933">
    <property type="entry name" value="CofD"/>
    <property type="match status" value="1"/>
</dbReference>
<dbReference type="Gene3D" id="3.40.50.10680">
    <property type="entry name" value="CofD-like domains"/>
    <property type="match status" value="1"/>
</dbReference>
<dbReference type="InterPro" id="IPR027591">
    <property type="entry name" value="CofD-rel_GAK"/>
</dbReference>
<gene>
    <name evidence="1" type="ORF">SAMN06295933_2029</name>
</gene>
<dbReference type="AlphaFoldDB" id="A0A1X7DLT5"/>
<keyword evidence="2" id="KW-1185">Reference proteome</keyword>
<evidence type="ECO:0000313" key="1">
    <source>
        <dbReference type="EMBL" id="SMF17530.1"/>
    </source>
</evidence>
<dbReference type="PANTHER" id="PTHR31240:SF0">
    <property type="entry name" value="MATERNAL EFFECT EMBRYO ARREST 18"/>
    <property type="match status" value="1"/>
</dbReference>
<protein>
    <submittedName>
        <fullName evidence="1">CofD-related protein, GAK system</fullName>
    </submittedName>
</protein>
<proteinExistence type="predicted"/>
<reference evidence="2" key="1">
    <citation type="submission" date="2017-04" db="EMBL/GenBank/DDBJ databases">
        <authorList>
            <person name="Varghese N."/>
            <person name="Submissions S."/>
        </authorList>
    </citation>
    <scope>NUCLEOTIDE SEQUENCE [LARGE SCALE GENOMIC DNA]</scope>
    <source>
        <strain evidence="2">K3S</strain>
    </source>
</reference>
<dbReference type="InterPro" id="IPR038136">
    <property type="entry name" value="CofD-like_dom_sf"/>
</dbReference>
<dbReference type="InterPro" id="IPR002882">
    <property type="entry name" value="CofD"/>
</dbReference>
<dbReference type="NCBIfam" id="TIGR04357">
    <property type="entry name" value="CofD_rel_GAK"/>
    <property type="match status" value="1"/>
</dbReference>
<evidence type="ECO:0000313" key="2">
    <source>
        <dbReference type="Proteomes" id="UP000192906"/>
    </source>
</evidence>
<dbReference type="CDD" id="cd07187">
    <property type="entry name" value="YvcK_like"/>
    <property type="match status" value="1"/>
</dbReference>